<comment type="cofactor">
    <cofactor evidence="1">
        <name>Fe(2+)</name>
        <dbReference type="ChEBI" id="CHEBI:29033"/>
    </cofactor>
</comment>
<keyword evidence="2" id="KW-0560">Oxidoreductase</keyword>
<keyword evidence="5" id="KW-1185">Reference proteome</keyword>
<evidence type="ECO:0000259" key="3">
    <source>
        <dbReference type="Pfam" id="PF02668"/>
    </source>
</evidence>
<dbReference type="Proteomes" id="UP000078070">
    <property type="component" value="Chromosome"/>
</dbReference>
<dbReference type="STRING" id="1821621.A8C75_10885"/>
<dbReference type="SUPFAM" id="SSF51197">
    <property type="entry name" value="Clavaminate synthase-like"/>
    <property type="match status" value="1"/>
</dbReference>
<sequence>MSISISRVDGQKQVNGLDFPLVVTPSDDAAAQQPEAANTCVHENRAELHDLLIRHGALLLRGFAVPDQQAFEDMLNATDYRNMPYIGGAAPRSQVTSSRIVTANESPASETIPFHHEMAQVPTPPGYIFFYCDVASEEGGATSILHSGEIFSKIEQFAPQFAQKIEQQGVRYVRVMPAITDTESAIGRSWKETFNVSTVAQAEEKMSEAGMNWEWLDDGSVRTQTAVLDAVRFDEETGQKVFFNSIVAVYTGWNDARNDGKTAVVTADGEPMDAGVIEEVVRQMDASCVNFKWQPGDVLWINNHTVLHARQPFKGERRILASISFK</sequence>
<dbReference type="PANTHER" id="PTHR10696:SF21">
    <property type="entry name" value="TAUD_TFDA-LIKE DOMAIN-CONTAINING PROTEIN"/>
    <property type="match status" value="1"/>
</dbReference>
<dbReference type="GO" id="GO:0016706">
    <property type="term" value="F:2-oxoglutarate-dependent dioxygenase activity"/>
    <property type="evidence" value="ECO:0007669"/>
    <property type="project" value="UniProtKB-ARBA"/>
</dbReference>
<reference evidence="5" key="1">
    <citation type="submission" date="2016-05" db="EMBL/GenBank/DDBJ databases">
        <authorList>
            <person name="Baek K."/>
            <person name="Yang S.-J."/>
        </authorList>
    </citation>
    <scope>NUCLEOTIDE SEQUENCE [LARGE SCALE GENOMIC DNA]</scope>
    <source>
        <strain evidence="5">ST58-10</strain>
    </source>
</reference>
<dbReference type="RefSeq" id="WP_067381946.1">
    <property type="nucleotide sequence ID" value="NZ_CP015839.1"/>
</dbReference>
<dbReference type="KEGG" id="mars:A8C75_10885"/>
<dbReference type="PANTHER" id="PTHR10696">
    <property type="entry name" value="GAMMA-BUTYROBETAINE HYDROXYLASE-RELATED"/>
    <property type="match status" value="1"/>
</dbReference>
<dbReference type="Pfam" id="PF02668">
    <property type="entry name" value="TauD"/>
    <property type="match status" value="1"/>
</dbReference>
<dbReference type="Gene3D" id="3.60.130.10">
    <property type="entry name" value="Clavaminate synthase-like"/>
    <property type="match status" value="1"/>
</dbReference>
<name>A0A1A9EZ58_9GAMM</name>
<gene>
    <name evidence="4" type="ORF">A8C75_10885</name>
</gene>
<dbReference type="OrthoDB" id="9803968at2"/>
<dbReference type="AlphaFoldDB" id="A0A1A9EZ58"/>
<protein>
    <recommendedName>
        <fullName evidence="3">TauD/TfdA-like domain-containing protein</fullName>
    </recommendedName>
</protein>
<dbReference type="InterPro" id="IPR050411">
    <property type="entry name" value="AlphaKG_dependent_hydroxylases"/>
</dbReference>
<reference evidence="4 5" key="2">
    <citation type="journal article" date="2018" name="Int. J. Syst. Evol. Microbiol.">
        <title>Marinobacterium aestuarii sp. nov., a benzene-degrading marine bacterium isolated from estuary sediment.</title>
        <authorList>
            <person name="Bae S.S."/>
            <person name="Jung J."/>
            <person name="Chung D."/>
            <person name="Baek K."/>
        </authorList>
    </citation>
    <scope>NUCLEOTIDE SEQUENCE [LARGE SCALE GENOMIC DNA]</scope>
    <source>
        <strain evidence="4 5">ST58-10</strain>
    </source>
</reference>
<dbReference type="EMBL" id="CP015839">
    <property type="protein sequence ID" value="ANG62941.1"/>
    <property type="molecule type" value="Genomic_DNA"/>
</dbReference>
<accession>A0A1A9EZ58</accession>
<evidence type="ECO:0000313" key="5">
    <source>
        <dbReference type="Proteomes" id="UP000078070"/>
    </source>
</evidence>
<evidence type="ECO:0000256" key="2">
    <source>
        <dbReference type="ARBA" id="ARBA00023002"/>
    </source>
</evidence>
<evidence type="ECO:0000256" key="1">
    <source>
        <dbReference type="ARBA" id="ARBA00001954"/>
    </source>
</evidence>
<evidence type="ECO:0000313" key="4">
    <source>
        <dbReference type="EMBL" id="ANG62941.1"/>
    </source>
</evidence>
<dbReference type="InterPro" id="IPR042098">
    <property type="entry name" value="TauD-like_sf"/>
</dbReference>
<feature type="domain" description="TauD/TfdA-like" evidence="3">
    <location>
        <begin position="43"/>
        <end position="320"/>
    </location>
</feature>
<dbReference type="InterPro" id="IPR003819">
    <property type="entry name" value="TauD/TfdA-like"/>
</dbReference>
<organism evidence="4 5">
    <name type="scientific">Marinobacterium aestuarii</name>
    <dbReference type="NCBI Taxonomy" id="1821621"/>
    <lineage>
        <taxon>Bacteria</taxon>
        <taxon>Pseudomonadati</taxon>
        <taxon>Pseudomonadota</taxon>
        <taxon>Gammaproteobacteria</taxon>
        <taxon>Oceanospirillales</taxon>
        <taxon>Oceanospirillaceae</taxon>
        <taxon>Marinobacterium</taxon>
    </lineage>
</organism>
<proteinExistence type="predicted"/>